<evidence type="ECO:0000256" key="5">
    <source>
        <dbReference type="PIRSR" id="PIRSR000097-3"/>
    </source>
</evidence>
<keyword evidence="8" id="KW-1185">Reference proteome</keyword>
<evidence type="ECO:0000259" key="6">
    <source>
        <dbReference type="Pfam" id="PF00248"/>
    </source>
</evidence>
<evidence type="ECO:0000256" key="2">
    <source>
        <dbReference type="ARBA" id="ARBA00023002"/>
    </source>
</evidence>
<dbReference type="InterPro" id="IPR018170">
    <property type="entry name" value="Aldo/ket_reductase_CS"/>
</dbReference>
<organism evidence="7 8">
    <name type="scientific">Dioszegia hungarica</name>
    <dbReference type="NCBI Taxonomy" id="4972"/>
    <lineage>
        <taxon>Eukaryota</taxon>
        <taxon>Fungi</taxon>
        <taxon>Dikarya</taxon>
        <taxon>Basidiomycota</taxon>
        <taxon>Agaricomycotina</taxon>
        <taxon>Tremellomycetes</taxon>
        <taxon>Tremellales</taxon>
        <taxon>Bulleribasidiaceae</taxon>
        <taxon>Dioszegia</taxon>
    </lineage>
</organism>
<feature type="site" description="Lowers pKa of active site Tyr" evidence="5">
    <location>
        <position position="86"/>
    </location>
</feature>
<evidence type="ECO:0000256" key="3">
    <source>
        <dbReference type="PIRSR" id="PIRSR000097-1"/>
    </source>
</evidence>
<feature type="active site" description="Proton donor" evidence="3">
    <location>
        <position position="57"/>
    </location>
</feature>
<dbReference type="RefSeq" id="XP_052948540.1">
    <property type="nucleotide sequence ID" value="XM_053091705.1"/>
</dbReference>
<protein>
    <submittedName>
        <fullName evidence="7">Aldo-keto reductase</fullName>
    </submittedName>
</protein>
<dbReference type="InterPro" id="IPR020471">
    <property type="entry name" value="AKR"/>
</dbReference>
<keyword evidence="2" id="KW-0560">Oxidoreductase</keyword>
<dbReference type="PANTHER" id="PTHR43827:SF13">
    <property type="entry name" value="ALDO_KETO REDUCTASE FAMILY PROTEIN"/>
    <property type="match status" value="1"/>
</dbReference>
<gene>
    <name evidence="7" type="ORF">MKK02DRAFT_41790</name>
</gene>
<evidence type="ECO:0000256" key="1">
    <source>
        <dbReference type="ARBA" id="ARBA00007905"/>
    </source>
</evidence>
<name>A0AA38HE23_9TREE</name>
<dbReference type="InterPro" id="IPR023210">
    <property type="entry name" value="NADP_OxRdtase_dom"/>
</dbReference>
<dbReference type="InterPro" id="IPR036812">
    <property type="entry name" value="NAD(P)_OxRdtase_dom_sf"/>
</dbReference>
<accession>A0AA38HE23</accession>
<dbReference type="SUPFAM" id="SSF51430">
    <property type="entry name" value="NAD(P)-linked oxidoreductase"/>
    <property type="match status" value="1"/>
</dbReference>
<dbReference type="Pfam" id="PF00248">
    <property type="entry name" value="Aldo_ket_red"/>
    <property type="match status" value="1"/>
</dbReference>
<dbReference type="AlphaFoldDB" id="A0AA38HE23"/>
<comment type="caution">
    <text evidence="7">The sequence shown here is derived from an EMBL/GenBank/DDBJ whole genome shotgun (WGS) entry which is preliminary data.</text>
</comment>
<evidence type="ECO:0000313" key="8">
    <source>
        <dbReference type="Proteomes" id="UP001164286"/>
    </source>
</evidence>
<evidence type="ECO:0000256" key="4">
    <source>
        <dbReference type="PIRSR" id="PIRSR000097-2"/>
    </source>
</evidence>
<dbReference type="PROSITE" id="PS00063">
    <property type="entry name" value="ALDOKETO_REDUCTASE_3"/>
    <property type="match status" value="1"/>
</dbReference>
<comment type="similarity">
    <text evidence="1">Belongs to the aldo/keto reductase family.</text>
</comment>
<reference evidence="7" key="1">
    <citation type="journal article" date="2022" name="G3 (Bethesda)">
        <title>High quality genome of the basidiomycete yeast Dioszegia hungarica PDD-24b-2 isolated from cloud water.</title>
        <authorList>
            <person name="Jarrige D."/>
            <person name="Haridas S."/>
            <person name="Bleykasten-Grosshans C."/>
            <person name="Joly M."/>
            <person name="Nadalig T."/>
            <person name="Sancelme M."/>
            <person name="Vuilleumier S."/>
            <person name="Grigoriev I.V."/>
            <person name="Amato P."/>
            <person name="Bringel F."/>
        </authorList>
    </citation>
    <scope>NUCLEOTIDE SEQUENCE</scope>
    <source>
        <strain evidence="7">PDD-24b-2</strain>
    </source>
</reference>
<dbReference type="GO" id="GO:0016491">
    <property type="term" value="F:oxidoreductase activity"/>
    <property type="evidence" value="ECO:0007669"/>
    <property type="project" value="UniProtKB-KW"/>
</dbReference>
<dbReference type="PIRSF" id="PIRSF000097">
    <property type="entry name" value="AKR"/>
    <property type="match status" value="1"/>
</dbReference>
<dbReference type="PANTHER" id="PTHR43827">
    <property type="entry name" value="2,5-DIKETO-D-GLUCONIC ACID REDUCTASE"/>
    <property type="match status" value="1"/>
</dbReference>
<proteinExistence type="inferred from homology"/>
<dbReference type="CDD" id="cd19071">
    <property type="entry name" value="AKR_AKR1-5-like"/>
    <property type="match status" value="1"/>
</dbReference>
<dbReference type="Proteomes" id="UP001164286">
    <property type="component" value="Unassembled WGS sequence"/>
</dbReference>
<dbReference type="EMBL" id="JAKWFO010000002">
    <property type="protein sequence ID" value="KAI9638763.1"/>
    <property type="molecule type" value="Genomic_DNA"/>
</dbReference>
<feature type="domain" description="NADP-dependent oxidoreductase" evidence="6">
    <location>
        <begin position="25"/>
        <end position="270"/>
    </location>
</feature>
<dbReference type="GeneID" id="77730910"/>
<dbReference type="Gene3D" id="3.20.20.100">
    <property type="entry name" value="NADP-dependent oxidoreductase domain"/>
    <property type="match status" value="1"/>
</dbReference>
<dbReference type="FunFam" id="3.20.20.100:FF:000015">
    <property type="entry name" value="Oxidoreductase, aldo/keto reductase family"/>
    <property type="match status" value="1"/>
</dbReference>
<feature type="binding site" evidence="4">
    <location>
        <position position="118"/>
    </location>
    <ligand>
        <name>substrate</name>
    </ligand>
</feature>
<evidence type="ECO:0000313" key="7">
    <source>
        <dbReference type="EMBL" id="KAI9638763.1"/>
    </source>
</evidence>
<dbReference type="PRINTS" id="PR00069">
    <property type="entry name" value="ALDKETRDTASE"/>
</dbReference>
<sequence length="283" mass="32281">MSIQTVTSLDGRVKMLDGNTIPQFGLGVYEMDDEQTYQACKWAFEAGYKHVDTAEWYENEGPSARAMLDYMEESDTPRSSLFFTSKLKTNRGYDETLRDLRNSLKVAGLEYFDLYLMHSAIGGPEMRKNVWRACVDAQKEGLVKSIGVSNFGVKHIQEFVDQGVPLPTVNQVDLHPFMRHPDIVEICQKHNILLEAWGPLARAMRFDHASVQKIAKAHGKDQAQIMLRWGLQHGTIIIPKSVSQKRIISNSQIFDFELSKDEMDELNGLDEYLVTDWDVVDCE</sequence>